<name>A0A6N2ZLM1_EUBLI</name>
<accession>A0A6N2ZLM1</accession>
<proteinExistence type="predicted"/>
<reference evidence="1" key="1">
    <citation type="submission" date="2019-11" db="EMBL/GenBank/DDBJ databases">
        <authorList>
            <person name="Feng L."/>
        </authorList>
    </citation>
    <scope>NUCLEOTIDE SEQUENCE</scope>
    <source>
        <strain evidence="1">ElimosumLFYP34</strain>
    </source>
</reference>
<dbReference type="EMBL" id="CACRTR010000003">
    <property type="protein sequence ID" value="VYT79563.1"/>
    <property type="molecule type" value="Genomic_DNA"/>
</dbReference>
<organism evidence="1">
    <name type="scientific">Eubacterium limosum</name>
    <dbReference type="NCBI Taxonomy" id="1736"/>
    <lineage>
        <taxon>Bacteria</taxon>
        <taxon>Bacillati</taxon>
        <taxon>Bacillota</taxon>
        <taxon>Clostridia</taxon>
        <taxon>Eubacteriales</taxon>
        <taxon>Eubacteriaceae</taxon>
        <taxon>Eubacterium</taxon>
    </lineage>
</organism>
<gene>
    <name evidence="1" type="ORF">ELLFYP34_01938</name>
</gene>
<evidence type="ECO:0000313" key="1">
    <source>
        <dbReference type="EMBL" id="VYT79563.1"/>
    </source>
</evidence>
<dbReference type="AlphaFoldDB" id="A0A6N2ZLM1"/>
<sequence>MEEIRKQIEAAYEQLAALLFEQLEVFEALFEMAADLPPGPPAPPWIIKTKHAPMPLASQWVKGCVEHPP</sequence>
<protein>
    <submittedName>
        <fullName evidence="1">Uncharacterized protein</fullName>
    </submittedName>
</protein>